<dbReference type="GO" id="GO:0005829">
    <property type="term" value="C:cytosol"/>
    <property type="evidence" value="ECO:0007669"/>
    <property type="project" value="TreeGrafter"/>
</dbReference>
<accession>A0A7W3TQ96</accession>
<evidence type="ECO:0000256" key="1">
    <source>
        <dbReference type="ARBA" id="ARBA00023002"/>
    </source>
</evidence>
<dbReference type="Proteomes" id="UP000518316">
    <property type="component" value="Unassembled WGS sequence"/>
</dbReference>
<gene>
    <name evidence="4" type="ORF">H5S40_01660</name>
</gene>
<keyword evidence="2" id="KW-0503">Monooxygenase</keyword>
<evidence type="ECO:0000313" key="4">
    <source>
        <dbReference type="EMBL" id="MBB1068880.1"/>
    </source>
</evidence>
<evidence type="ECO:0000259" key="3">
    <source>
        <dbReference type="Pfam" id="PF00296"/>
    </source>
</evidence>
<dbReference type="GO" id="GO:0004497">
    <property type="term" value="F:monooxygenase activity"/>
    <property type="evidence" value="ECO:0007669"/>
    <property type="project" value="UniProtKB-KW"/>
</dbReference>
<sequence>MTIELGISTFGETTPLEKTGKAINHDERIRNLLEEIILADKVGIDAFAIGEHHRKDFAVSAPEIVLAMGAARTKQIHLSSATTNLPTINPIRVYEQYATIDAIAPGRVEIMAGRGSFTEAFDLFGYDLDNYDALFKEKLEMLLKINNNEILDWSKGNFTPAVDHIGIYPRAKKPLPISLATGGNINSTIRAAELGLPIVYAIIGGKITDFKPLIQLYRVVAEKTDHNLGKMPVAAHSWGWLSDDNEKAIKEYFYPTKLLVDTISKERPQWNGMTYDQYLESIGSDGVIFVGDAETVANKIIKMMETLGLKRFYLHLPIASMPHEDTMEAIEIYGKEVVPRVKDYFKNKSKLNDFSIKWKER</sequence>
<dbReference type="RefSeq" id="WP_182597602.1">
    <property type="nucleotide sequence ID" value="NZ_JACIVC010000043.1"/>
</dbReference>
<dbReference type="InterPro" id="IPR011251">
    <property type="entry name" value="Luciferase-like_dom"/>
</dbReference>
<dbReference type="InterPro" id="IPR050766">
    <property type="entry name" value="Bact_Lucif_Oxidored"/>
</dbReference>
<dbReference type="Gene3D" id="3.20.20.30">
    <property type="entry name" value="Luciferase-like domain"/>
    <property type="match status" value="1"/>
</dbReference>
<dbReference type="AlphaFoldDB" id="A0A7W3TQ96"/>
<dbReference type="Pfam" id="PF00296">
    <property type="entry name" value="Bac_luciferase"/>
    <property type="match status" value="1"/>
</dbReference>
<comment type="caution">
    <text evidence="4">The sequence shown here is derived from an EMBL/GenBank/DDBJ whole genome shotgun (WGS) entry which is preliminary data.</text>
</comment>
<name>A0A7W3TQ96_9LACO</name>
<reference evidence="4 5" key="1">
    <citation type="submission" date="2020-07" db="EMBL/GenBank/DDBJ databases">
        <title>Description of Limosilactobacillus balticus sp. nov., Limosilactobacillus agrestis sp. nov., Limosilactobacillus albertensis sp. nov., Limosilactobacillus rudii sp. nov., Limosilactobacillus fastidiosus sp. nov., five novel Limosilactobacillus species isolated from the vertebrate gastrointestinal tract, and proposal of 6 subspecies of Limosilactobacillus reuteri adapted to the gastrointestinal tract of specific vertebrate hosts.</title>
        <authorList>
            <person name="Li F."/>
            <person name="Cheng C."/>
            <person name="Zheng J."/>
            <person name="Quevedo R.M."/>
            <person name="Li J."/>
            <person name="Roos S."/>
            <person name="Gaenzle M.G."/>
            <person name="Walter J."/>
        </authorList>
    </citation>
    <scope>NUCLEOTIDE SEQUENCE [LARGE SCALE GENOMIC DNA]</scope>
    <source>
        <strain evidence="4 5">RRLNB_1_1</strain>
    </source>
</reference>
<dbReference type="PANTHER" id="PTHR30137">
    <property type="entry name" value="LUCIFERASE-LIKE MONOOXYGENASE"/>
    <property type="match status" value="1"/>
</dbReference>
<dbReference type="SUPFAM" id="SSF51679">
    <property type="entry name" value="Bacterial luciferase-like"/>
    <property type="match status" value="1"/>
</dbReference>
<feature type="domain" description="Luciferase-like" evidence="3">
    <location>
        <begin position="8"/>
        <end position="308"/>
    </location>
</feature>
<dbReference type="PANTHER" id="PTHR30137:SF8">
    <property type="entry name" value="BLR5498 PROTEIN"/>
    <property type="match status" value="1"/>
</dbReference>
<dbReference type="EMBL" id="JACIVC010000043">
    <property type="protein sequence ID" value="MBB1068880.1"/>
    <property type="molecule type" value="Genomic_DNA"/>
</dbReference>
<evidence type="ECO:0000313" key="5">
    <source>
        <dbReference type="Proteomes" id="UP000518316"/>
    </source>
</evidence>
<keyword evidence="1" id="KW-0560">Oxidoreductase</keyword>
<organism evidence="4 5">
    <name type="scientific">Limosilactobacillus albertensis</name>
    <dbReference type="NCBI Taxonomy" id="2759752"/>
    <lineage>
        <taxon>Bacteria</taxon>
        <taxon>Bacillati</taxon>
        <taxon>Bacillota</taxon>
        <taxon>Bacilli</taxon>
        <taxon>Lactobacillales</taxon>
        <taxon>Lactobacillaceae</taxon>
        <taxon>Limosilactobacillus</taxon>
    </lineage>
</organism>
<dbReference type="GO" id="GO:0016705">
    <property type="term" value="F:oxidoreductase activity, acting on paired donors, with incorporation or reduction of molecular oxygen"/>
    <property type="evidence" value="ECO:0007669"/>
    <property type="project" value="InterPro"/>
</dbReference>
<dbReference type="InterPro" id="IPR036661">
    <property type="entry name" value="Luciferase-like_sf"/>
</dbReference>
<protein>
    <submittedName>
        <fullName evidence="4">LLM class flavin-dependent oxidoreductase</fullName>
    </submittedName>
</protein>
<evidence type="ECO:0000256" key="2">
    <source>
        <dbReference type="ARBA" id="ARBA00023033"/>
    </source>
</evidence>
<proteinExistence type="predicted"/>
<keyword evidence="5" id="KW-1185">Reference proteome</keyword>